<protein>
    <recommendedName>
        <fullName evidence="3">nicotinate-nucleotide adenylyltransferase</fullName>
        <ecNumber evidence="3">2.7.7.18</ecNumber>
    </recommendedName>
</protein>
<evidence type="ECO:0000256" key="7">
    <source>
        <dbReference type="ARBA" id="ARBA00022741"/>
    </source>
</evidence>
<dbReference type="PATRIC" id="fig|1286171.3.peg.1468"/>
<dbReference type="SUPFAM" id="SSF48371">
    <property type="entry name" value="ARM repeat"/>
    <property type="match status" value="1"/>
</dbReference>
<reference evidence="12 13" key="1">
    <citation type="journal article" date="2014" name="Genome Announc.">
        <title>Complete Genome Sequence of Amino Acid-Utilizing Eubacterium acidaminophilum al-2 (DSM 3953).</title>
        <authorList>
            <person name="Poehlein A."/>
            <person name="Andreesen J.R."/>
            <person name="Daniel R."/>
        </authorList>
    </citation>
    <scope>NUCLEOTIDE SEQUENCE [LARGE SCALE GENOMIC DNA]</scope>
    <source>
        <strain evidence="12 13">DSM 3953</strain>
    </source>
</reference>
<dbReference type="KEGG" id="eac:EAL2_c15170"/>
<gene>
    <name evidence="12" type="ORF">EAL2_c15170</name>
</gene>
<evidence type="ECO:0000256" key="4">
    <source>
        <dbReference type="ARBA" id="ARBA00022642"/>
    </source>
</evidence>
<accession>W8TKT0</accession>
<dbReference type="GO" id="GO:0009435">
    <property type="term" value="P:NAD+ biosynthetic process"/>
    <property type="evidence" value="ECO:0007669"/>
    <property type="project" value="InterPro"/>
</dbReference>
<evidence type="ECO:0000313" key="12">
    <source>
        <dbReference type="EMBL" id="AHM56812.1"/>
    </source>
</evidence>
<dbReference type="STRING" id="1286171.EAL2_c15170"/>
<dbReference type="Proteomes" id="UP000019591">
    <property type="component" value="Chromosome"/>
</dbReference>
<dbReference type="RefSeq" id="WP_025435793.1">
    <property type="nucleotide sequence ID" value="NZ_CP007452.1"/>
</dbReference>
<evidence type="ECO:0000256" key="8">
    <source>
        <dbReference type="ARBA" id="ARBA00022840"/>
    </source>
</evidence>
<evidence type="ECO:0000256" key="5">
    <source>
        <dbReference type="ARBA" id="ARBA00022679"/>
    </source>
</evidence>
<evidence type="ECO:0000256" key="6">
    <source>
        <dbReference type="ARBA" id="ARBA00022695"/>
    </source>
</evidence>
<evidence type="ECO:0000256" key="3">
    <source>
        <dbReference type="ARBA" id="ARBA00012389"/>
    </source>
</evidence>
<dbReference type="InterPro" id="IPR016024">
    <property type="entry name" value="ARM-type_fold"/>
</dbReference>
<dbReference type="eggNOG" id="COG1057">
    <property type="taxonomic scope" value="Bacteria"/>
</dbReference>
<comment type="pathway">
    <text evidence="2">Cofactor biosynthesis; NAD(+) biosynthesis; deamido-NAD(+) from nicotinate D-ribonucleotide: step 1/1.</text>
</comment>
<keyword evidence="6" id="KW-0548">Nucleotidyltransferase</keyword>
<evidence type="ECO:0000256" key="2">
    <source>
        <dbReference type="ARBA" id="ARBA00005019"/>
    </source>
</evidence>
<keyword evidence="7" id="KW-0547">Nucleotide-binding</keyword>
<dbReference type="OrthoDB" id="1703792at2"/>
<dbReference type="SUPFAM" id="SSF109604">
    <property type="entry name" value="HD-domain/PDEase-like"/>
    <property type="match status" value="1"/>
</dbReference>
<dbReference type="GO" id="GO:0005524">
    <property type="term" value="F:ATP binding"/>
    <property type="evidence" value="ECO:0007669"/>
    <property type="project" value="UniProtKB-KW"/>
</dbReference>
<dbReference type="GO" id="GO:0004515">
    <property type="term" value="F:nicotinate-nucleotide adenylyltransferase activity"/>
    <property type="evidence" value="ECO:0007669"/>
    <property type="project" value="UniProtKB-EC"/>
</dbReference>
<dbReference type="SUPFAM" id="SSF52374">
    <property type="entry name" value="Nucleotidylyl transferase"/>
    <property type="match status" value="1"/>
</dbReference>
<dbReference type="PANTHER" id="PTHR39321:SF3">
    <property type="entry name" value="PHOSPHOPANTETHEINE ADENYLYLTRANSFERASE"/>
    <property type="match status" value="1"/>
</dbReference>
<dbReference type="InterPro" id="IPR005248">
    <property type="entry name" value="NadD/NMNAT"/>
</dbReference>
<dbReference type="InterPro" id="IPR004821">
    <property type="entry name" value="Cyt_trans-like"/>
</dbReference>
<keyword evidence="13" id="KW-1185">Reference proteome</keyword>
<evidence type="ECO:0000256" key="10">
    <source>
        <dbReference type="ARBA" id="ARBA00048721"/>
    </source>
</evidence>
<name>W8TKT0_PEPAC</name>
<keyword evidence="5 12" id="KW-0808">Transferase</keyword>
<comment type="function">
    <text evidence="1">Catalyzes the reversible adenylation of nicotinate mononucleotide (NaMN) to nicotinic acid adenine dinucleotide (NaAD).</text>
</comment>
<dbReference type="Gene3D" id="3.40.50.620">
    <property type="entry name" value="HUPs"/>
    <property type="match status" value="1"/>
</dbReference>
<dbReference type="EC" id="2.7.7.18" evidence="3"/>
<proteinExistence type="predicted"/>
<dbReference type="PANTHER" id="PTHR39321">
    <property type="entry name" value="NICOTINATE-NUCLEOTIDE ADENYLYLTRANSFERASE-RELATED"/>
    <property type="match status" value="1"/>
</dbReference>
<evidence type="ECO:0000313" key="13">
    <source>
        <dbReference type="Proteomes" id="UP000019591"/>
    </source>
</evidence>
<keyword evidence="4" id="KW-0662">Pyridine nucleotide biosynthesis</keyword>
<keyword evidence="8" id="KW-0067">ATP-binding</keyword>
<dbReference type="Pfam" id="PF01467">
    <property type="entry name" value="CTP_transf_like"/>
    <property type="match status" value="1"/>
</dbReference>
<keyword evidence="9" id="KW-0520">NAD</keyword>
<comment type="catalytic activity">
    <reaction evidence="10">
        <text>nicotinate beta-D-ribonucleotide + ATP + H(+) = deamido-NAD(+) + diphosphate</text>
        <dbReference type="Rhea" id="RHEA:22860"/>
        <dbReference type="ChEBI" id="CHEBI:15378"/>
        <dbReference type="ChEBI" id="CHEBI:30616"/>
        <dbReference type="ChEBI" id="CHEBI:33019"/>
        <dbReference type="ChEBI" id="CHEBI:57502"/>
        <dbReference type="ChEBI" id="CHEBI:58437"/>
        <dbReference type="EC" id="2.7.7.18"/>
    </reaction>
</comment>
<dbReference type="EMBL" id="CP007452">
    <property type="protein sequence ID" value="AHM56812.1"/>
    <property type="molecule type" value="Genomic_DNA"/>
</dbReference>
<organism evidence="12 13">
    <name type="scientific">Peptoclostridium acidaminophilum DSM 3953</name>
    <dbReference type="NCBI Taxonomy" id="1286171"/>
    <lineage>
        <taxon>Bacteria</taxon>
        <taxon>Bacillati</taxon>
        <taxon>Bacillota</taxon>
        <taxon>Clostridia</taxon>
        <taxon>Peptostreptococcales</taxon>
        <taxon>Peptoclostridiaceae</taxon>
        <taxon>Peptoclostridium</taxon>
    </lineage>
</organism>
<feature type="domain" description="Cytidyltransferase-like" evidence="11">
    <location>
        <begin position="930"/>
        <end position="1095"/>
    </location>
</feature>
<evidence type="ECO:0000259" key="11">
    <source>
        <dbReference type="Pfam" id="PF01467"/>
    </source>
</evidence>
<dbReference type="HOGENOM" id="CLU_243330_0_0_9"/>
<evidence type="ECO:0000256" key="9">
    <source>
        <dbReference type="ARBA" id="ARBA00023027"/>
    </source>
</evidence>
<dbReference type="InterPro" id="IPR014729">
    <property type="entry name" value="Rossmann-like_a/b/a_fold"/>
</dbReference>
<sequence>MQRAQKGVTDEILHNIKVHLGDERFLRRGILLHVPKEEFPIKSKLICDFLSGEAFEKGARKMIEKKDFSCKRALEIIRPLMDEMARGKEPEDWLKYAYQYLLSKSFPESVEMILSKDIEGPTLLYLEFCRLINEEQKKTDDGTWQSRYPFEFLTDAEVRELEDFGEYERLKEALGKEYIYELMKLNQEITEYNNLDHICGVHFLALFIGRQFKSAGIPVDLGRVSGAGLGHDIGKYGCKTAELKRVPYLHYYYTDQWFKRHDISYIGNVALNHSVWDLEPENLSLESLILIYSDFRVKNNSDGDMHIYSLKESFDVILDKLDNVDDAKRKRYLKVYNKIKDFEDFMIDIGIQVIPTKGEVAYSVPQKKYYALMSGGDVVENFKYLAVSHNINLMHRLRNELSLNQIIELARSERDWNNLRKYLEIFEEYSTYLTQRQKYITMRFLYEKLIHPEDDIRRRCSEIIGKLIANFDEEYRKDVPDDVELSPPEMTGFQVLDKFMKLFLYPDHNIIRIHQQWIGEALSMMLQAVFRNSKAKSTGGFVEVLAAYYQKGGGYSDSMHLHLLGSLQFIPFSAQMAHSGVFLKYLEDTTSSSEQTVRLLAYEVLGDMEKCGKFREEYLEQMLVNLLEKERLLEDKYEKWAIRKLIRGLKKGEIAFESLELEQTEISEIFLSNFKNTTSWVIKRSNIELLLEYSLTNLQSYGLYTALHFCNLLKVSPNESTRLKSGEALLKMFPLLPQEQGYDVAIELFRSLEIEEYQFTKYIPHYLGQILMYLSPENMESITDDLSEKMKRSGARVNSLLLRTIGVCIANYAKYKVHFDEKSEKYEKRFTKKLGILLSGLAHNDNQVKQMAFSVIGSEIFGNPDIELEHKSDIFALIAKKILTLIAAEKQEELTFLNNSAVLNNIYRFISDYMFLNGEIQLKAPEKIAFFPGTFDPFSLSHREIARAIRKKGFEVYLAVDEFSWSKSTQPNMIRRNIINMSIADELSVYIYPEDFPVNLTNAKDLKVLRQNFKRQDVYIVVGSDVVLNATAYRAPVTENSIQTFPHVVFERRSHFETEDTDKVLDKALENIKAPIIKLFLPPRYEDVSSTRIRNYIDENRDISKLVDPMVQRYIYDNGLYRREPSYKSLIQKLQFDIEIVSDIRDSLIETLALNFHHEEYNSALERLQEFSEKPLASILIVKDNQKNNKIIGYSAFHWLASSQIFNEFKDSLISESIREQYTGRIILVSGIFIDRNCGIENLNQIILTETLSHCISRDYGYAVYINNIDMEQDEELYETLQLQGFIKQRGTHEKRGVFAVNMSRPCSLYLDIRNIMKFPFRDNPAVVRQINIARKRLQKALAELYPGNLVLSFDRRVMEETLMKKICRENGVPTTPLNPRRLGDSMCVPFGNVLNRLTIPNTVTKALHTEKIFERDMSSFRIEQFPHYLNLENQIKMIKSFKRPVILIDDILNKGYRIKVLDPLLKKEDVQVKKIIVGMLSGRGKELMDIQGRAVDSAYFIPNLRIWFTEQLLYPFMGGDALWREYSPKSNIIPSLNMVLPYAYPSFIRGASRESIFELSKICLENSMDILRVLESEYENINERNLTLGLLGEVFLYPRCPEMGKDVRYDLNMNPSSFLEDQLEYLKRLEAGFK</sequence>
<evidence type="ECO:0000256" key="1">
    <source>
        <dbReference type="ARBA" id="ARBA00002324"/>
    </source>
</evidence>